<keyword evidence="10" id="KW-1185">Reference proteome</keyword>
<dbReference type="PROSITE" id="PS50928">
    <property type="entry name" value="ABC_TM1"/>
    <property type="match status" value="1"/>
</dbReference>
<feature type="transmembrane region" description="Helical" evidence="7">
    <location>
        <begin position="238"/>
        <end position="264"/>
    </location>
</feature>
<gene>
    <name evidence="9" type="ORF">H261_13683</name>
</gene>
<dbReference type="PANTHER" id="PTHR43163">
    <property type="entry name" value="DIPEPTIDE TRANSPORT SYSTEM PERMEASE PROTEIN DPPB-RELATED"/>
    <property type="match status" value="1"/>
</dbReference>
<evidence type="ECO:0000256" key="6">
    <source>
        <dbReference type="ARBA" id="ARBA00023136"/>
    </source>
</evidence>
<name>M2Y8G7_9PROT</name>
<dbReference type="STRING" id="1244869.H261_13683"/>
<dbReference type="InterPro" id="IPR035906">
    <property type="entry name" value="MetI-like_sf"/>
</dbReference>
<evidence type="ECO:0000256" key="2">
    <source>
        <dbReference type="ARBA" id="ARBA00022448"/>
    </source>
</evidence>
<evidence type="ECO:0000313" key="9">
    <source>
        <dbReference type="EMBL" id="EME69346.1"/>
    </source>
</evidence>
<dbReference type="GO" id="GO:0055085">
    <property type="term" value="P:transmembrane transport"/>
    <property type="evidence" value="ECO:0007669"/>
    <property type="project" value="InterPro"/>
</dbReference>
<evidence type="ECO:0000256" key="1">
    <source>
        <dbReference type="ARBA" id="ARBA00004651"/>
    </source>
</evidence>
<comment type="subcellular location">
    <subcellularLocation>
        <location evidence="1 7">Cell membrane</location>
        <topology evidence="1 7">Multi-pass membrane protein</topology>
    </subcellularLocation>
</comment>
<feature type="transmembrane region" description="Helical" evidence="7">
    <location>
        <begin position="183"/>
        <end position="200"/>
    </location>
</feature>
<dbReference type="SUPFAM" id="SSF161098">
    <property type="entry name" value="MetI-like"/>
    <property type="match status" value="1"/>
</dbReference>
<evidence type="ECO:0000256" key="5">
    <source>
        <dbReference type="ARBA" id="ARBA00022989"/>
    </source>
</evidence>
<evidence type="ECO:0000256" key="4">
    <source>
        <dbReference type="ARBA" id="ARBA00022692"/>
    </source>
</evidence>
<accession>M2Y8G7</accession>
<feature type="transmembrane region" description="Helical" evidence="7">
    <location>
        <begin position="100"/>
        <end position="123"/>
    </location>
</feature>
<dbReference type="Pfam" id="PF00528">
    <property type="entry name" value="BPD_transp_1"/>
    <property type="match status" value="1"/>
</dbReference>
<evidence type="ECO:0000256" key="3">
    <source>
        <dbReference type="ARBA" id="ARBA00022475"/>
    </source>
</evidence>
<dbReference type="AlphaFoldDB" id="M2Y8G7"/>
<dbReference type="RefSeq" id="WP_008618482.1">
    <property type="nucleotide sequence ID" value="NZ_AONQ01000036.1"/>
</dbReference>
<dbReference type="CDD" id="cd06261">
    <property type="entry name" value="TM_PBP2"/>
    <property type="match status" value="1"/>
</dbReference>
<proteinExistence type="inferred from homology"/>
<keyword evidence="5 7" id="KW-1133">Transmembrane helix</keyword>
<dbReference type="PANTHER" id="PTHR43163:SF6">
    <property type="entry name" value="DIPEPTIDE TRANSPORT SYSTEM PERMEASE PROTEIN DPPB-RELATED"/>
    <property type="match status" value="1"/>
</dbReference>
<sequence length="317" mass="33574">ALSLTTRLLHSLLVLLVMSFVVYGLMGLMPGDPIDLMIAGDPRLTPEDAARLKALYGLDQPWVERWLRWLGQFARGELGYSRLYARPVAEAMAPALLNSAVLMLSAMTLSLSIAIPLGIAASLRPGSPLDRLVNLLAFASVSVPVFWLGLMLIVVFAVSLGWLPAGGVETVGGGGGLADRLRHMALPVSALALAGIGQAARHMRAAMINEAGSDYIRTARAKGCGPARVVLGHQLRNALLPITTIVALEFGGLFSGALITETVFAWPGMGRLIYEAVMGNDFNLALSGLLLATAMTLAGSILADIAYQRLDPRIGRP</sequence>
<evidence type="ECO:0000256" key="7">
    <source>
        <dbReference type="RuleBase" id="RU363032"/>
    </source>
</evidence>
<keyword evidence="6 7" id="KW-0472">Membrane</keyword>
<comment type="caution">
    <text evidence="9">The sequence shown here is derived from an EMBL/GenBank/DDBJ whole genome shotgun (WGS) entry which is preliminary data.</text>
</comment>
<dbReference type="eggNOG" id="COG0601">
    <property type="taxonomic scope" value="Bacteria"/>
</dbReference>
<comment type="similarity">
    <text evidence="7">Belongs to the binding-protein-dependent transport system permease family.</text>
</comment>
<protein>
    <submittedName>
        <fullName evidence="9">ABC-type dipeptide/oligopeptide/nickel transport system protein</fullName>
    </submittedName>
</protein>
<dbReference type="PATRIC" id="fig|1244869.3.peg.2756"/>
<evidence type="ECO:0000259" key="8">
    <source>
        <dbReference type="PROSITE" id="PS50928"/>
    </source>
</evidence>
<dbReference type="Proteomes" id="UP000011744">
    <property type="component" value="Unassembled WGS sequence"/>
</dbReference>
<feature type="transmembrane region" description="Helical" evidence="7">
    <location>
        <begin position="284"/>
        <end position="307"/>
    </location>
</feature>
<feature type="non-terminal residue" evidence="9">
    <location>
        <position position="1"/>
    </location>
</feature>
<dbReference type="Pfam" id="PF19300">
    <property type="entry name" value="BPD_transp_1_N"/>
    <property type="match status" value="1"/>
</dbReference>
<reference evidence="9 10" key="1">
    <citation type="journal article" date="2014" name="Genome Announc.">
        <title>Draft Genome Sequence of Magnetospirillum sp. Strain SO-1, a Freshwater Magnetotactic Bacterium Isolated from the Ol'khovka River, Russia.</title>
        <authorList>
            <person name="Grouzdev D.S."/>
            <person name="Dziuba M.V."/>
            <person name="Sukhacheva M.S."/>
            <person name="Mardanov A.V."/>
            <person name="Beletskiy A.V."/>
            <person name="Kuznetsov B.B."/>
            <person name="Skryabin K.G."/>
        </authorList>
    </citation>
    <scope>NUCLEOTIDE SEQUENCE [LARGE SCALE GENOMIC DNA]</scope>
    <source>
        <strain evidence="9 10">SO-1</strain>
    </source>
</reference>
<keyword evidence="4 7" id="KW-0812">Transmembrane</keyword>
<keyword evidence="2 7" id="KW-0813">Transport</keyword>
<feature type="domain" description="ABC transmembrane type-1" evidence="8">
    <location>
        <begin position="96"/>
        <end position="303"/>
    </location>
</feature>
<dbReference type="Gene3D" id="1.10.3720.10">
    <property type="entry name" value="MetI-like"/>
    <property type="match status" value="1"/>
</dbReference>
<feature type="transmembrane region" description="Helical" evidence="7">
    <location>
        <begin position="135"/>
        <end position="163"/>
    </location>
</feature>
<evidence type="ECO:0000313" key="10">
    <source>
        <dbReference type="Proteomes" id="UP000011744"/>
    </source>
</evidence>
<dbReference type="InterPro" id="IPR045621">
    <property type="entry name" value="BPD_transp_1_N"/>
</dbReference>
<dbReference type="EMBL" id="AONQ01000036">
    <property type="protein sequence ID" value="EME69346.1"/>
    <property type="molecule type" value="Genomic_DNA"/>
</dbReference>
<dbReference type="InterPro" id="IPR000515">
    <property type="entry name" value="MetI-like"/>
</dbReference>
<feature type="transmembrane region" description="Helical" evidence="7">
    <location>
        <begin position="12"/>
        <end position="29"/>
    </location>
</feature>
<organism evidence="9 10">
    <name type="scientific">Paramagnetospirillum caucaseum</name>
    <dbReference type="NCBI Taxonomy" id="1244869"/>
    <lineage>
        <taxon>Bacteria</taxon>
        <taxon>Pseudomonadati</taxon>
        <taxon>Pseudomonadota</taxon>
        <taxon>Alphaproteobacteria</taxon>
        <taxon>Rhodospirillales</taxon>
        <taxon>Magnetospirillaceae</taxon>
        <taxon>Paramagnetospirillum</taxon>
    </lineage>
</organism>
<dbReference type="GO" id="GO:0005886">
    <property type="term" value="C:plasma membrane"/>
    <property type="evidence" value="ECO:0007669"/>
    <property type="project" value="UniProtKB-SubCell"/>
</dbReference>
<keyword evidence="3" id="KW-1003">Cell membrane</keyword>